<comment type="subcellular location">
    <subcellularLocation>
        <location evidence="8">Cell membrane</location>
        <topology evidence="8">Peripheral membrane protein</topology>
    </subcellularLocation>
</comment>
<feature type="binding site" evidence="8">
    <location>
        <position position="151"/>
    </location>
    <ligand>
        <name>Fe cation</name>
        <dbReference type="ChEBI" id="CHEBI:24875"/>
        <label>2</label>
    </ligand>
</feature>
<evidence type="ECO:0000256" key="5">
    <source>
        <dbReference type="ARBA" id="ARBA00023004"/>
    </source>
</evidence>
<comment type="cofactor">
    <cofactor evidence="8">
        <name>Fe cation</name>
        <dbReference type="ChEBI" id="CHEBI:24875"/>
    </cofactor>
    <text evidence="8">Binds 2 iron ions per subunit.</text>
</comment>
<keyword evidence="6 8" id="KW-0503">Monooxygenase</keyword>
<dbReference type="EC" id="1.14.99.60" evidence="8"/>
<dbReference type="InterPro" id="IPR009078">
    <property type="entry name" value="Ferritin-like_SF"/>
</dbReference>
<evidence type="ECO:0000313" key="11">
    <source>
        <dbReference type="Proteomes" id="UP001595799"/>
    </source>
</evidence>
<evidence type="ECO:0000256" key="9">
    <source>
        <dbReference type="SAM" id="MobiDB-lite"/>
    </source>
</evidence>
<evidence type="ECO:0000313" key="10">
    <source>
        <dbReference type="EMBL" id="MFC4349931.1"/>
    </source>
</evidence>
<dbReference type="Proteomes" id="UP001595799">
    <property type="component" value="Unassembled WGS sequence"/>
</dbReference>
<dbReference type="InterPro" id="IPR011566">
    <property type="entry name" value="Ubq_synth_Coq7"/>
</dbReference>
<feature type="binding site" evidence="8">
    <location>
        <position position="35"/>
    </location>
    <ligand>
        <name>Fe cation</name>
        <dbReference type="ChEBI" id="CHEBI:24875"/>
        <label>1</label>
    </ligand>
</feature>
<reference evidence="11" key="1">
    <citation type="journal article" date="2019" name="Int. J. Syst. Evol. Microbiol.">
        <title>The Global Catalogue of Microorganisms (GCM) 10K type strain sequencing project: providing services to taxonomists for standard genome sequencing and annotation.</title>
        <authorList>
            <consortium name="The Broad Institute Genomics Platform"/>
            <consortium name="The Broad Institute Genome Sequencing Center for Infectious Disease"/>
            <person name="Wu L."/>
            <person name="Ma J."/>
        </authorList>
    </citation>
    <scope>NUCLEOTIDE SEQUENCE [LARGE SCALE GENOMIC DNA]</scope>
    <source>
        <strain evidence="11">CECT 8472</strain>
    </source>
</reference>
<evidence type="ECO:0000256" key="2">
    <source>
        <dbReference type="ARBA" id="ARBA00022688"/>
    </source>
</evidence>
<feature type="binding site" evidence="8">
    <location>
        <position position="68"/>
    </location>
    <ligand>
        <name>Fe cation</name>
        <dbReference type="ChEBI" id="CHEBI:24875"/>
        <label>1</label>
    </ligand>
</feature>
<evidence type="ECO:0000256" key="3">
    <source>
        <dbReference type="ARBA" id="ARBA00022723"/>
    </source>
</evidence>
<keyword evidence="3 8" id="KW-0479">Metal-binding</keyword>
<dbReference type="SUPFAM" id="SSF47240">
    <property type="entry name" value="Ferritin-like"/>
    <property type="match status" value="1"/>
</dbReference>
<feature type="region of interest" description="Disordered" evidence="9">
    <location>
        <begin position="1"/>
        <end position="25"/>
    </location>
</feature>
<evidence type="ECO:0000256" key="7">
    <source>
        <dbReference type="ARBA" id="ARBA00023136"/>
    </source>
</evidence>
<organism evidence="10 11">
    <name type="scientific">Fodinicurvata halophila</name>
    <dbReference type="NCBI Taxonomy" id="1419723"/>
    <lineage>
        <taxon>Bacteria</taxon>
        <taxon>Pseudomonadati</taxon>
        <taxon>Pseudomonadota</taxon>
        <taxon>Alphaproteobacteria</taxon>
        <taxon>Rhodospirillales</taxon>
        <taxon>Rhodovibrionaceae</taxon>
        <taxon>Fodinicurvata</taxon>
    </lineage>
</organism>
<comment type="function">
    <text evidence="8">Catalyzes the hydroxylation of 2-nonaprenyl-3-methyl-6-methoxy-1,4-benzoquinol during ubiquinone biosynthesis.</text>
</comment>
<sequence>MSENPDKPRRRPPLPGDPTRRDRLESMLRVNHAGEYGARRIYEGQLAVLSDSPSAPVIRHMWEQEAEHLQTFEKMLPERQVRPTLLQPVWHMAGFALGAATAMMGEKAAMACTVAVEEVIDQHYAEQSEDLADETEEQELRQTIDRFRAEELEHRDIGLDHEAEQTPGYEALSAAIKTGSRLAIWLSKRF</sequence>
<name>A0ABV8UGG5_9PROT</name>
<feature type="binding site" evidence="8">
    <location>
        <position position="65"/>
    </location>
    <ligand>
        <name>Fe cation</name>
        <dbReference type="ChEBI" id="CHEBI:24875"/>
        <label>1</label>
    </ligand>
</feature>
<dbReference type="Gene3D" id="1.20.1260.10">
    <property type="match status" value="1"/>
</dbReference>
<dbReference type="PANTHER" id="PTHR11237">
    <property type="entry name" value="COENZYME Q10 BIOSYNTHESIS PROTEIN 7"/>
    <property type="match status" value="1"/>
</dbReference>
<keyword evidence="8" id="KW-1003">Cell membrane</keyword>
<comment type="caution">
    <text evidence="10">The sequence shown here is derived from an EMBL/GenBank/DDBJ whole genome shotgun (WGS) entry which is preliminary data.</text>
</comment>
<dbReference type="Pfam" id="PF03232">
    <property type="entry name" value="COQ7"/>
    <property type="match status" value="1"/>
</dbReference>
<comment type="pathway">
    <text evidence="1 8">Cofactor biosynthesis; ubiquinone biosynthesis.</text>
</comment>
<keyword evidence="2 8" id="KW-0831">Ubiquinone biosynthesis</keyword>
<accession>A0ABV8UGG5</accession>
<keyword evidence="4 8" id="KW-0560">Oxidoreductase</keyword>
<keyword evidence="11" id="KW-1185">Reference proteome</keyword>
<evidence type="ECO:0000256" key="6">
    <source>
        <dbReference type="ARBA" id="ARBA00023033"/>
    </source>
</evidence>
<proteinExistence type="inferred from homology"/>
<feature type="binding site" evidence="8">
    <location>
        <position position="151"/>
    </location>
    <ligand>
        <name>Fe cation</name>
        <dbReference type="ChEBI" id="CHEBI:24875"/>
        <label>1</label>
    </ligand>
</feature>
<evidence type="ECO:0000256" key="1">
    <source>
        <dbReference type="ARBA" id="ARBA00004749"/>
    </source>
</evidence>
<comment type="catalytic activity">
    <reaction evidence="8">
        <text>a 5-methoxy-2-methyl-3-(all-trans-polyprenyl)benzene-1,4-diol + AH2 + O2 = a 3-demethylubiquinol + A + H2O</text>
        <dbReference type="Rhea" id="RHEA:50908"/>
        <dbReference type="Rhea" id="RHEA-COMP:10859"/>
        <dbReference type="Rhea" id="RHEA-COMP:10914"/>
        <dbReference type="ChEBI" id="CHEBI:13193"/>
        <dbReference type="ChEBI" id="CHEBI:15377"/>
        <dbReference type="ChEBI" id="CHEBI:15379"/>
        <dbReference type="ChEBI" id="CHEBI:17499"/>
        <dbReference type="ChEBI" id="CHEBI:84167"/>
        <dbReference type="ChEBI" id="CHEBI:84422"/>
        <dbReference type="EC" id="1.14.99.60"/>
    </reaction>
</comment>
<dbReference type="RefSeq" id="WP_382419893.1">
    <property type="nucleotide sequence ID" value="NZ_JBHSCW010000001.1"/>
</dbReference>
<dbReference type="HAMAP" id="MF_01658">
    <property type="entry name" value="COQ7"/>
    <property type="match status" value="1"/>
</dbReference>
<feature type="binding site" evidence="8">
    <location>
        <position position="154"/>
    </location>
    <ligand>
        <name>Fe cation</name>
        <dbReference type="ChEBI" id="CHEBI:24875"/>
        <label>2</label>
    </ligand>
</feature>
<dbReference type="PANTHER" id="PTHR11237:SF4">
    <property type="entry name" value="5-DEMETHOXYUBIQUINONE HYDROXYLASE, MITOCHONDRIAL"/>
    <property type="match status" value="1"/>
</dbReference>
<keyword evidence="7 8" id="KW-0472">Membrane</keyword>
<feature type="binding site" evidence="8">
    <location>
        <position position="117"/>
    </location>
    <ligand>
        <name>Fe cation</name>
        <dbReference type="ChEBI" id="CHEBI:24875"/>
        <label>2</label>
    </ligand>
</feature>
<gene>
    <name evidence="8" type="primary">coq7</name>
    <name evidence="10" type="ORF">ACFOW6_00080</name>
</gene>
<dbReference type="InterPro" id="IPR012347">
    <property type="entry name" value="Ferritin-like"/>
</dbReference>
<dbReference type="CDD" id="cd01042">
    <property type="entry name" value="DMQH"/>
    <property type="match status" value="1"/>
</dbReference>
<keyword evidence="5 8" id="KW-0408">Iron</keyword>
<evidence type="ECO:0000256" key="8">
    <source>
        <dbReference type="HAMAP-Rule" id="MF_01658"/>
    </source>
</evidence>
<feature type="binding site" evidence="8">
    <location>
        <position position="65"/>
    </location>
    <ligand>
        <name>Fe cation</name>
        <dbReference type="ChEBI" id="CHEBI:24875"/>
        <label>2</label>
    </ligand>
</feature>
<dbReference type="EMBL" id="JBHSCW010000001">
    <property type="protein sequence ID" value="MFC4349931.1"/>
    <property type="molecule type" value="Genomic_DNA"/>
</dbReference>
<comment type="similarity">
    <text evidence="8">Belongs to the COQ7 family.</text>
</comment>
<evidence type="ECO:0000256" key="4">
    <source>
        <dbReference type="ARBA" id="ARBA00023002"/>
    </source>
</evidence>
<protein>
    <recommendedName>
        <fullName evidence="8">3-demethoxyubiquinol 3-hydroxylase</fullName>
        <shortName evidence="8">DMQ hydroxylase</shortName>
        <ecNumber evidence="8">1.14.99.60</ecNumber>
    </recommendedName>
    <alternativeName>
        <fullName evidence="8">2-nonaprenyl-3-methyl-6-methoxy-1,4-benzoquinol hydroxylase</fullName>
    </alternativeName>
</protein>